<keyword evidence="4" id="KW-1185">Reference proteome</keyword>
<feature type="transmembrane region" description="Helical" evidence="1">
    <location>
        <begin position="302"/>
        <end position="322"/>
    </location>
</feature>
<keyword evidence="1" id="KW-0812">Transmembrane</keyword>
<dbReference type="InterPro" id="IPR050834">
    <property type="entry name" value="Glycosyltransf_2"/>
</dbReference>
<dbReference type="SUPFAM" id="SSF53448">
    <property type="entry name" value="Nucleotide-diphospho-sugar transferases"/>
    <property type="match status" value="1"/>
</dbReference>
<reference evidence="3 4" key="1">
    <citation type="submission" date="2015-11" db="EMBL/GenBank/DDBJ databases">
        <title>Butyribacter intestini gen. nov., sp. nov., a butyric acid-producing bacterium of the family Lachnospiraceae isolated from the human faeces.</title>
        <authorList>
            <person name="Zou Y."/>
            <person name="Xue W."/>
            <person name="Luo G."/>
            <person name="Lv M."/>
        </authorList>
    </citation>
    <scope>NUCLEOTIDE SEQUENCE [LARGE SCALE GENOMIC DNA]</scope>
    <source>
        <strain evidence="3 4">ACET-33324</strain>
    </source>
</reference>
<accession>A0A0V8QG89</accession>
<sequence>MISIIVPVYNVKDYIERCVASLLNQTQSEFEIILVDDGSTDGSGAICDKLQKTDSRIQVIHQQNRGLSGARNQGLKAAMGEWITYIDSDDWVDARYLEVLYQNAVQHQAEISVCSFEPVWEKENQRKKKQLREEKPYMLTGKEAAKEIVKNSRRPMITAWGKLYHKNLKGLLEYPEGRIHEDEFVTYRVMYAADTVVVSPMPLYKYLQREGSIMNAGYSEKRLDKLEALKEAVIFFTQAGDKEMAAAAIKRYLLNIQIAWYRVKKYMPKRKDLQKRLRQEWKDTYQGKRKAALEASNTTDKIALLVFGTFPSLYGIIAGIYIRIFPEA</sequence>
<dbReference type="Pfam" id="PF00535">
    <property type="entry name" value="Glycos_transf_2"/>
    <property type="match status" value="1"/>
</dbReference>
<dbReference type="OrthoDB" id="1640114at2"/>
<evidence type="ECO:0000313" key="3">
    <source>
        <dbReference type="EMBL" id="KSV59468.1"/>
    </source>
</evidence>
<dbReference type="PANTHER" id="PTHR43685">
    <property type="entry name" value="GLYCOSYLTRANSFERASE"/>
    <property type="match status" value="1"/>
</dbReference>
<keyword evidence="1" id="KW-1133">Transmembrane helix</keyword>
<gene>
    <name evidence="3" type="ORF">ASU35_08605</name>
</gene>
<protein>
    <submittedName>
        <fullName evidence="3">Capsular biosynthesis protein CpsJ</fullName>
    </submittedName>
</protein>
<comment type="caution">
    <text evidence="3">The sequence shown here is derived from an EMBL/GenBank/DDBJ whole genome shotgun (WGS) entry which is preliminary data.</text>
</comment>
<feature type="domain" description="Glycosyltransferase 2-like" evidence="2">
    <location>
        <begin position="3"/>
        <end position="142"/>
    </location>
</feature>
<dbReference type="STRING" id="290052.ASU35_08605"/>
<evidence type="ECO:0000313" key="4">
    <source>
        <dbReference type="Proteomes" id="UP000054874"/>
    </source>
</evidence>
<dbReference type="Gene3D" id="3.90.550.10">
    <property type="entry name" value="Spore Coat Polysaccharide Biosynthesis Protein SpsA, Chain A"/>
    <property type="match status" value="1"/>
</dbReference>
<dbReference type="CDD" id="cd00761">
    <property type="entry name" value="Glyco_tranf_GTA_type"/>
    <property type="match status" value="1"/>
</dbReference>
<organism evidence="3 4">
    <name type="scientific">Acetivibrio ethanolgignens</name>
    <dbReference type="NCBI Taxonomy" id="290052"/>
    <lineage>
        <taxon>Bacteria</taxon>
        <taxon>Bacillati</taxon>
        <taxon>Bacillota</taxon>
        <taxon>Clostridia</taxon>
        <taxon>Eubacteriales</taxon>
        <taxon>Oscillospiraceae</taxon>
        <taxon>Acetivibrio</taxon>
    </lineage>
</organism>
<dbReference type="InterPro" id="IPR029044">
    <property type="entry name" value="Nucleotide-diphossugar_trans"/>
</dbReference>
<dbReference type="RefSeq" id="WP_058352276.1">
    <property type="nucleotide sequence ID" value="NZ_CABMMD010000124.1"/>
</dbReference>
<dbReference type="InterPro" id="IPR001173">
    <property type="entry name" value="Glyco_trans_2-like"/>
</dbReference>
<dbReference type="PANTHER" id="PTHR43685:SF2">
    <property type="entry name" value="GLYCOSYLTRANSFERASE 2-LIKE DOMAIN-CONTAINING PROTEIN"/>
    <property type="match status" value="1"/>
</dbReference>
<proteinExistence type="predicted"/>
<keyword evidence="1" id="KW-0472">Membrane</keyword>
<evidence type="ECO:0000259" key="2">
    <source>
        <dbReference type="Pfam" id="PF00535"/>
    </source>
</evidence>
<dbReference type="Proteomes" id="UP000054874">
    <property type="component" value="Unassembled WGS sequence"/>
</dbReference>
<evidence type="ECO:0000256" key="1">
    <source>
        <dbReference type="SAM" id="Phobius"/>
    </source>
</evidence>
<dbReference type="EMBL" id="LNAM01000124">
    <property type="protein sequence ID" value="KSV59468.1"/>
    <property type="molecule type" value="Genomic_DNA"/>
</dbReference>
<name>A0A0V8QG89_9FIRM</name>
<dbReference type="AlphaFoldDB" id="A0A0V8QG89"/>